<feature type="domain" description="DUF4283" evidence="2">
    <location>
        <begin position="110"/>
        <end position="193"/>
    </location>
</feature>
<gene>
    <name evidence="3" type="ORF">Syun_014360</name>
</gene>
<evidence type="ECO:0000259" key="2">
    <source>
        <dbReference type="Pfam" id="PF14111"/>
    </source>
</evidence>
<proteinExistence type="predicted"/>
<dbReference type="InterPro" id="IPR025558">
    <property type="entry name" value="DUF4283"/>
</dbReference>
<comment type="caution">
    <text evidence="3">The sequence shown here is derived from an EMBL/GenBank/DDBJ whole genome shotgun (WGS) entry which is preliminary data.</text>
</comment>
<dbReference type="Proteomes" id="UP001420932">
    <property type="component" value="Unassembled WGS sequence"/>
</dbReference>
<protein>
    <recommendedName>
        <fullName evidence="2">DUF4283 domain-containing protein</fullName>
    </recommendedName>
</protein>
<dbReference type="EMBL" id="JBBNAF010000006">
    <property type="protein sequence ID" value="KAK9135030.1"/>
    <property type="molecule type" value="Genomic_DNA"/>
</dbReference>
<evidence type="ECO:0000313" key="4">
    <source>
        <dbReference type="Proteomes" id="UP001420932"/>
    </source>
</evidence>
<organism evidence="3 4">
    <name type="scientific">Stephania yunnanensis</name>
    <dbReference type="NCBI Taxonomy" id="152371"/>
    <lineage>
        <taxon>Eukaryota</taxon>
        <taxon>Viridiplantae</taxon>
        <taxon>Streptophyta</taxon>
        <taxon>Embryophyta</taxon>
        <taxon>Tracheophyta</taxon>
        <taxon>Spermatophyta</taxon>
        <taxon>Magnoliopsida</taxon>
        <taxon>Ranunculales</taxon>
        <taxon>Menispermaceae</taxon>
        <taxon>Menispermoideae</taxon>
        <taxon>Cissampelideae</taxon>
        <taxon>Stephania</taxon>
    </lineage>
</organism>
<feature type="region of interest" description="Disordered" evidence="1">
    <location>
        <begin position="205"/>
        <end position="227"/>
    </location>
</feature>
<keyword evidence="4" id="KW-1185">Reference proteome</keyword>
<evidence type="ECO:0000313" key="3">
    <source>
        <dbReference type="EMBL" id="KAK9135030.1"/>
    </source>
</evidence>
<dbReference type="Pfam" id="PF14111">
    <property type="entry name" value="DUF4283"/>
    <property type="match status" value="1"/>
</dbReference>
<dbReference type="AlphaFoldDB" id="A0AAP0JLB3"/>
<reference evidence="3 4" key="1">
    <citation type="submission" date="2024-01" db="EMBL/GenBank/DDBJ databases">
        <title>Genome assemblies of Stephania.</title>
        <authorList>
            <person name="Yang L."/>
        </authorList>
    </citation>
    <scope>NUCLEOTIDE SEQUENCE [LARGE SCALE GENOMIC DNA]</scope>
    <source>
        <strain evidence="3">YNDBR</strain>
        <tissue evidence="3">Leaf</tissue>
    </source>
</reference>
<evidence type="ECO:0000256" key="1">
    <source>
        <dbReference type="SAM" id="MobiDB-lite"/>
    </source>
</evidence>
<accession>A0AAP0JLB3</accession>
<sequence>MGDFVYELDRRGLPKMVLRNGSTKLFRTGPWNGFQFSGTPEICVNGFSARKAEKLATKTFDRHFSKGRVLITKFEMASEDDISKLLYRCSMSKEEDDEVVISEEKNGKEAELCKLSILGKLATIKNFSKGVMKGALIRAWKIKEEKAQFIEVSPNIFQVVFTSPNVMTYANDYGHWPFEDYIFLTTPWSADIHLSSFNKDQAFQSDGVASDPNHATSSANEGGQLGRATSEKLDETADLMTIVPTQPPRKGSLDVKIEVFQISNSKLGAN</sequence>
<name>A0AAP0JLB3_9MAGN</name>